<dbReference type="RefSeq" id="WP_094059493.1">
    <property type="nucleotide sequence ID" value="NZ_CP022530.1"/>
</dbReference>
<evidence type="ECO:0000256" key="1">
    <source>
        <dbReference type="SAM" id="SignalP"/>
    </source>
</evidence>
<keyword evidence="1" id="KW-0732">Signal</keyword>
<dbReference type="InterPro" id="IPR021796">
    <property type="entry name" value="Tll0287-like_dom"/>
</dbReference>
<dbReference type="KEGG" id="bsan:CHH28_06195"/>
<dbReference type="OrthoDB" id="9797588at2"/>
<proteinExistence type="predicted"/>
<reference evidence="3 4" key="1">
    <citation type="submission" date="2017-07" db="EMBL/GenBank/DDBJ databases">
        <title>Annotated genome sequence of Bacterioplanes sanyensis isolated from Red Sea.</title>
        <authorList>
            <person name="Rehman Z.U."/>
        </authorList>
    </citation>
    <scope>NUCLEOTIDE SEQUENCE [LARGE SCALE GENOMIC DNA]</scope>
    <source>
        <strain evidence="3 4">NV9</strain>
    </source>
</reference>
<sequence>MPMCIDKRILAGLLTAFLCAPSVAQQRHDEHLPQARALTKQLATSLQQTLATTLKADGPVAAIKVCNTAAPEISRALSRQGWQVGRVSQRLRNTDNAPDEWERATLLRFEQQLAAGQDATTLEHGEQVDGRFRYMKAIATQAVCLTCHGTVLSTAVQQAIAQRYPLDRATGYDIGQLRGAFSLSKVMEE</sequence>
<gene>
    <name evidence="3" type="ORF">CHH28_06195</name>
</gene>
<name>A0A222FGW3_9GAMM</name>
<feature type="domain" description="Tll0287-like" evidence="2">
    <location>
        <begin position="31"/>
        <end position="184"/>
    </location>
</feature>
<feature type="chain" id="PRO_5012872176" evidence="1">
    <location>
        <begin position="25"/>
        <end position="189"/>
    </location>
</feature>
<evidence type="ECO:0000313" key="3">
    <source>
        <dbReference type="EMBL" id="ASP38295.1"/>
    </source>
</evidence>
<evidence type="ECO:0000259" key="2">
    <source>
        <dbReference type="Pfam" id="PF11845"/>
    </source>
</evidence>
<keyword evidence="4" id="KW-1185">Reference proteome</keyword>
<evidence type="ECO:0000313" key="4">
    <source>
        <dbReference type="Proteomes" id="UP000202440"/>
    </source>
</evidence>
<feature type="signal peptide" evidence="1">
    <location>
        <begin position="1"/>
        <end position="24"/>
    </location>
</feature>
<accession>A0A222FGW3</accession>
<protein>
    <submittedName>
        <fullName evidence="3">Glutamate synthase</fullName>
    </submittedName>
</protein>
<dbReference type="Pfam" id="PF11845">
    <property type="entry name" value="Tll0287-like"/>
    <property type="match status" value="1"/>
</dbReference>
<dbReference type="EMBL" id="CP022530">
    <property type="protein sequence ID" value="ASP38295.1"/>
    <property type="molecule type" value="Genomic_DNA"/>
</dbReference>
<dbReference type="AlphaFoldDB" id="A0A222FGW3"/>
<dbReference type="Proteomes" id="UP000202440">
    <property type="component" value="Chromosome"/>
</dbReference>
<organism evidence="3 4">
    <name type="scientific">Bacterioplanes sanyensis</name>
    <dbReference type="NCBI Taxonomy" id="1249553"/>
    <lineage>
        <taxon>Bacteria</taxon>
        <taxon>Pseudomonadati</taxon>
        <taxon>Pseudomonadota</taxon>
        <taxon>Gammaproteobacteria</taxon>
        <taxon>Oceanospirillales</taxon>
        <taxon>Oceanospirillaceae</taxon>
        <taxon>Bacterioplanes</taxon>
    </lineage>
</organism>